<dbReference type="PRINTS" id="PR00413">
    <property type="entry name" value="HADHALOGNASE"/>
</dbReference>
<keyword evidence="6" id="KW-1185">Reference proteome</keyword>
<dbReference type="Proteomes" id="UP000229757">
    <property type="component" value="Chromosome"/>
</dbReference>
<evidence type="ECO:0000256" key="2">
    <source>
        <dbReference type="ARBA" id="ARBA00004818"/>
    </source>
</evidence>
<dbReference type="NCBIfam" id="TIGR01549">
    <property type="entry name" value="HAD-SF-IA-v1"/>
    <property type="match status" value="1"/>
</dbReference>
<dbReference type="GO" id="GO:0006281">
    <property type="term" value="P:DNA repair"/>
    <property type="evidence" value="ECO:0007669"/>
    <property type="project" value="TreeGrafter"/>
</dbReference>
<dbReference type="OrthoDB" id="148966at2"/>
<protein>
    <recommendedName>
        <fullName evidence="4">phosphoglycolate phosphatase</fullName>
        <ecNumber evidence="4">3.1.3.18</ecNumber>
    </recommendedName>
</protein>
<dbReference type="PANTHER" id="PTHR43434:SF1">
    <property type="entry name" value="PHOSPHOGLYCOLATE PHOSPHATASE"/>
    <property type="match status" value="1"/>
</dbReference>
<evidence type="ECO:0000256" key="3">
    <source>
        <dbReference type="ARBA" id="ARBA00006171"/>
    </source>
</evidence>
<comment type="similarity">
    <text evidence="3">Belongs to the HAD-like hydrolase superfamily. CbbY/CbbZ/Gph/YieH family.</text>
</comment>
<dbReference type="EC" id="3.1.3.18" evidence="4"/>
<comment type="catalytic activity">
    <reaction evidence="1">
        <text>2-phosphoglycolate + H2O = glycolate + phosphate</text>
        <dbReference type="Rhea" id="RHEA:14369"/>
        <dbReference type="ChEBI" id="CHEBI:15377"/>
        <dbReference type="ChEBI" id="CHEBI:29805"/>
        <dbReference type="ChEBI" id="CHEBI:43474"/>
        <dbReference type="ChEBI" id="CHEBI:58033"/>
        <dbReference type="EC" id="3.1.3.18"/>
    </reaction>
</comment>
<dbReference type="EMBL" id="CP011797">
    <property type="protein sequence ID" value="ATX75860.1"/>
    <property type="molecule type" value="Genomic_DNA"/>
</dbReference>
<evidence type="ECO:0000313" key="6">
    <source>
        <dbReference type="Proteomes" id="UP000229757"/>
    </source>
</evidence>
<dbReference type="RefSeq" id="WP_158524279.1">
    <property type="nucleotide sequence ID" value="NZ_CP011797.1"/>
</dbReference>
<evidence type="ECO:0000256" key="1">
    <source>
        <dbReference type="ARBA" id="ARBA00000830"/>
    </source>
</evidence>
<dbReference type="Gene3D" id="3.40.50.1000">
    <property type="entry name" value="HAD superfamily/HAD-like"/>
    <property type="match status" value="1"/>
</dbReference>
<reference evidence="5 6" key="1">
    <citation type="journal article" date="2017" name="Environ. Microbiol.">
        <title>Genomic and physiological analyses of 'Reinekea forsetii' reveal a versatile opportunistic lifestyle during spring algae blooms.</title>
        <authorList>
            <person name="Avci B."/>
            <person name="Hahnke R.L."/>
            <person name="Chafee M."/>
            <person name="Fischer T."/>
            <person name="Gruber-Vodicka H."/>
            <person name="Tegetmeyer H.E."/>
            <person name="Harder J."/>
            <person name="Fuchs B.M."/>
            <person name="Amann R.I."/>
            <person name="Teeling H."/>
        </authorList>
    </citation>
    <scope>NUCLEOTIDE SEQUENCE [LARGE SCALE GENOMIC DNA]</scope>
    <source>
        <strain evidence="5 6">Hel1_31_D35</strain>
    </source>
</reference>
<proteinExistence type="inferred from homology"/>
<dbReference type="CDD" id="cd01427">
    <property type="entry name" value="HAD_like"/>
    <property type="match status" value="1"/>
</dbReference>
<dbReference type="AlphaFoldDB" id="A0A2K8KLX0"/>
<dbReference type="GO" id="GO:0008967">
    <property type="term" value="F:phosphoglycolate phosphatase activity"/>
    <property type="evidence" value="ECO:0007669"/>
    <property type="project" value="UniProtKB-EC"/>
</dbReference>
<organism evidence="5 6">
    <name type="scientific">Reinekea forsetii</name>
    <dbReference type="NCBI Taxonomy" id="1336806"/>
    <lineage>
        <taxon>Bacteria</taxon>
        <taxon>Pseudomonadati</taxon>
        <taxon>Pseudomonadota</taxon>
        <taxon>Gammaproteobacteria</taxon>
        <taxon>Oceanospirillales</taxon>
        <taxon>Saccharospirillaceae</taxon>
        <taxon>Reinekea</taxon>
    </lineage>
</organism>
<dbReference type="InterPro" id="IPR006439">
    <property type="entry name" value="HAD-SF_hydro_IA"/>
</dbReference>
<dbReference type="SFLD" id="SFLDS00003">
    <property type="entry name" value="Haloacid_Dehalogenase"/>
    <property type="match status" value="1"/>
</dbReference>
<comment type="pathway">
    <text evidence="2">Organic acid metabolism; glycolate biosynthesis; glycolate from 2-phosphoglycolate: step 1/1.</text>
</comment>
<gene>
    <name evidence="5" type="ORF">REIFOR_00692</name>
</gene>
<dbReference type="SFLD" id="SFLDG01129">
    <property type="entry name" value="C1.5:_HAD__Beta-PGM__Phosphata"/>
    <property type="match status" value="1"/>
</dbReference>
<dbReference type="InterPro" id="IPR023214">
    <property type="entry name" value="HAD_sf"/>
</dbReference>
<dbReference type="InterPro" id="IPR036412">
    <property type="entry name" value="HAD-like_sf"/>
</dbReference>
<dbReference type="SUPFAM" id="SSF56784">
    <property type="entry name" value="HAD-like"/>
    <property type="match status" value="1"/>
</dbReference>
<dbReference type="Pfam" id="PF00702">
    <property type="entry name" value="Hydrolase"/>
    <property type="match status" value="1"/>
</dbReference>
<sequence length="219" mass="24716">MFKAIVFDMDMTLCYPRKEFDNIFKNIFNKTVESVMPGWLEKITIDGPCSGQEAVDYCFSDYSLSERQLLFQSLTQQWADAQELFHGVPDLPRKLKDRYGCKVGIMTNGPSVTQHAILDHLKLIENFDFCYASGDDNIAMRKPNDGLITLLQERENIVPSEALFVGDSVLKDLAPAIRCGWSGLHVDPTNAQDCYVTFKSLEKATRSGECLTLNWANLA</sequence>
<accession>A0A2K8KLX0</accession>
<evidence type="ECO:0000256" key="4">
    <source>
        <dbReference type="ARBA" id="ARBA00013078"/>
    </source>
</evidence>
<dbReference type="GO" id="GO:0005829">
    <property type="term" value="C:cytosol"/>
    <property type="evidence" value="ECO:0007669"/>
    <property type="project" value="TreeGrafter"/>
</dbReference>
<dbReference type="InterPro" id="IPR050155">
    <property type="entry name" value="HAD-like_hydrolase_sf"/>
</dbReference>
<dbReference type="PANTHER" id="PTHR43434">
    <property type="entry name" value="PHOSPHOGLYCOLATE PHOSPHATASE"/>
    <property type="match status" value="1"/>
</dbReference>
<name>A0A2K8KLX0_9GAMM</name>
<dbReference type="KEGG" id="rfo:REIFOR_00692"/>
<evidence type="ECO:0000313" key="5">
    <source>
        <dbReference type="EMBL" id="ATX75860.1"/>
    </source>
</evidence>